<evidence type="ECO:0000313" key="3">
    <source>
        <dbReference type="EMBL" id="PLR16540.1"/>
    </source>
</evidence>
<feature type="compositionally biased region" description="Polar residues" evidence="1">
    <location>
        <begin position="47"/>
        <end position="56"/>
    </location>
</feature>
<feature type="region of interest" description="Disordered" evidence="1">
    <location>
        <begin position="39"/>
        <end position="61"/>
    </location>
</feature>
<protein>
    <submittedName>
        <fullName evidence="3">Uncharacterized protein</fullName>
    </submittedName>
</protein>
<feature type="signal peptide" evidence="2">
    <location>
        <begin position="1"/>
        <end position="30"/>
    </location>
</feature>
<name>A0A2N5CU86_9CAUL</name>
<dbReference type="RefSeq" id="WP_180896921.1">
    <property type="nucleotide sequence ID" value="NZ_PJRQ01000020.1"/>
</dbReference>
<dbReference type="EMBL" id="PJRQ01000020">
    <property type="protein sequence ID" value="PLR16540.1"/>
    <property type="molecule type" value="Genomic_DNA"/>
</dbReference>
<dbReference type="AlphaFoldDB" id="A0A2N5CU86"/>
<proteinExistence type="predicted"/>
<evidence type="ECO:0000313" key="4">
    <source>
        <dbReference type="Proteomes" id="UP000234483"/>
    </source>
</evidence>
<evidence type="ECO:0000256" key="1">
    <source>
        <dbReference type="SAM" id="MobiDB-lite"/>
    </source>
</evidence>
<reference evidence="3 4" key="1">
    <citation type="submission" date="2017-12" db="EMBL/GenBank/DDBJ databases">
        <title>The genome sequence of Caulobacter flavus CGMCC1 15093.</title>
        <authorList>
            <person name="Gao J."/>
            <person name="Mao X."/>
            <person name="Sun J."/>
        </authorList>
    </citation>
    <scope>NUCLEOTIDE SEQUENCE [LARGE SCALE GENOMIC DNA]</scope>
    <source>
        <strain evidence="3 4">CGMCC1 15093</strain>
    </source>
</reference>
<dbReference type="Proteomes" id="UP000234483">
    <property type="component" value="Unassembled WGS sequence"/>
</dbReference>
<gene>
    <name evidence="3" type="ORF">CFHF_10885</name>
</gene>
<comment type="caution">
    <text evidence="3">The sequence shown here is derived from an EMBL/GenBank/DDBJ whole genome shotgun (WGS) entry which is preliminary data.</text>
</comment>
<evidence type="ECO:0000256" key="2">
    <source>
        <dbReference type="SAM" id="SignalP"/>
    </source>
</evidence>
<sequence>MIRLDSPTLRRRLLVGASLGSMMLAGVAEAQNGRAFGGRGAGVNPSAVASQSAQTEATRAAQNASASQRAIASFARAAATRDAAAAAQAAARAA</sequence>
<feature type="chain" id="PRO_5014827240" evidence="2">
    <location>
        <begin position="31"/>
        <end position="94"/>
    </location>
</feature>
<organism evidence="3 4">
    <name type="scientific">Caulobacter flavus</name>
    <dbReference type="NCBI Taxonomy" id="1679497"/>
    <lineage>
        <taxon>Bacteria</taxon>
        <taxon>Pseudomonadati</taxon>
        <taxon>Pseudomonadota</taxon>
        <taxon>Alphaproteobacteria</taxon>
        <taxon>Caulobacterales</taxon>
        <taxon>Caulobacteraceae</taxon>
        <taxon>Caulobacter</taxon>
    </lineage>
</organism>
<feature type="non-terminal residue" evidence="3">
    <location>
        <position position="94"/>
    </location>
</feature>
<keyword evidence="2" id="KW-0732">Signal</keyword>
<accession>A0A2N5CU86</accession>